<dbReference type="Pfam" id="PF12146">
    <property type="entry name" value="Hydrolase_4"/>
    <property type="match status" value="1"/>
</dbReference>
<proteinExistence type="predicted"/>
<protein>
    <submittedName>
        <fullName evidence="3">Alpha/beta hydrolase family protein</fullName>
    </submittedName>
</protein>
<dbReference type="GO" id="GO:0016787">
    <property type="term" value="F:hydrolase activity"/>
    <property type="evidence" value="ECO:0007669"/>
    <property type="project" value="UniProtKB-KW"/>
</dbReference>
<dbReference type="AlphaFoldDB" id="A0A078MXD5"/>
<dbReference type="PATRIC" id="fig|1461584.3.peg.2831"/>
<keyword evidence="3" id="KW-0378">Hydrolase</keyword>
<evidence type="ECO:0000313" key="3">
    <source>
        <dbReference type="EMBL" id="CEA09486.1"/>
    </source>
</evidence>
<gene>
    <name evidence="3" type="ORF">BN1051_02856</name>
</gene>
<sequence length="390" mass="41893">MANRRTAGPRPAVPPAPAAPPPAEPAGWRPDILGPGFEQLTLHLPEDRIATLVHRQPDPEAGRAPRMDVLYVHGWSDYFFQKELAQYWIDVGARFFALDLHNYGRSLRPGDTPGFVTDLAEYDADIAAALQAMGRRDPAGPGGAGTPGNPGTPQAGADLPLVLLGHSTGGLTLSLWAARHPGVAAALILNSPWLEFQGAELGRRAISPLINLEAARNPRGTLPAVDSGNYSRAVSAAFGGEWHYNSQWRPVRGFTATTAFIHAVFRGQAAVARGLHLDLPVLVLLSTRSYLQPRWSPEVRTSDVALDVNVVAHRALSLGNTVSIIRIPDAMHDVFLSLPPVRADAYAAISRWGTGYLPPEREQAAGPPRWLRGLAGLRARAGRALQSISS</sequence>
<feature type="compositionally biased region" description="Pro residues" evidence="1">
    <location>
        <begin position="11"/>
        <end position="24"/>
    </location>
</feature>
<dbReference type="Gene3D" id="3.40.50.1820">
    <property type="entry name" value="alpha/beta hydrolase"/>
    <property type="match status" value="1"/>
</dbReference>
<feature type="domain" description="Serine aminopeptidase S33" evidence="2">
    <location>
        <begin position="157"/>
        <end position="200"/>
    </location>
</feature>
<feature type="region of interest" description="Disordered" evidence="1">
    <location>
        <begin position="1"/>
        <end position="30"/>
    </location>
</feature>
<reference evidence="3" key="1">
    <citation type="submission" date="2014-07" db="EMBL/GenBank/DDBJ databases">
        <authorList>
            <person name="Urmite Genomes Urmite Genomes"/>
        </authorList>
    </citation>
    <scope>NUCLEOTIDE SEQUENCE</scope>
    <source>
        <strain evidence="3">11W110_air</strain>
    </source>
</reference>
<name>A0A078MXD5_9MICC</name>
<organism evidence="3">
    <name type="scientific">Arthrobacter saudimassiliensis</name>
    <dbReference type="NCBI Taxonomy" id="1461584"/>
    <lineage>
        <taxon>Bacteria</taxon>
        <taxon>Bacillati</taxon>
        <taxon>Actinomycetota</taxon>
        <taxon>Actinomycetes</taxon>
        <taxon>Micrococcales</taxon>
        <taxon>Micrococcaceae</taxon>
        <taxon>Arthrobacter</taxon>
    </lineage>
</organism>
<feature type="region of interest" description="Disordered" evidence="1">
    <location>
        <begin position="134"/>
        <end position="156"/>
    </location>
</feature>
<accession>A0A078MXD5</accession>
<dbReference type="EMBL" id="LN483072">
    <property type="protein sequence ID" value="CEA09486.1"/>
    <property type="molecule type" value="Genomic_DNA"/>
</dbReference>
<dbReference type="SUPFAM" id="SSF53474">
    <property type="entry name" value="alpha/beta-Hydrolases"/>
    <property type="match status" value="1"/>
</dbReference>
<evidence type="ECO:0000259" key="2">
    <source>
        <dbReference type="Pfam" id="PF12146"/>
    </source>
</evidence>
<dbReference type="InterPro" id="IPR029058">
    <property type="entry name" value="AB_hydrolase_fold"/>
</dbReference>
<dbReference type="InterPro" id="IPR022742">
    <property type="entry name" value="Hydrolase_4"/>
</dbReference>
<evidence type="ECO:0000256" key="1">
    <source>
        <dbReference type="SAM" id="MobiDB-lite"/>
    </source>
</evidence>